<dbReference type="OrthoDB" id="272721at2"/>
<name>A0A5C6D2F2_9BACT</name>
<dbReference type="RefSeq" id="WP_146448427.1">
    <property type="nucleotide sequence ID" value="NZ_SJPS01000001.1"/>
</dbReference>
<dbReference type="Proteomes" id="UP000318437">
    <property type="component" value="Unassembled WGS sequence"/>
</dbReference>
<reference evidence="1 2" key="1">
    <citation type="submission" date="2019-02" db="EMBL/GenBank/DDBJ databases">
        <title>Deep-cultivation of Planctomycetes and their phenomic and genomic characterization uncovers novel biology.</title>
        <authorList>
            <person name="Wiegand S."/>
            <person name="Jogler M."/>
            <person name="Boedeker C."/>
            <person name="Pinto D."/>
            <person name="Vollmers J."/>
            <person name="Rivas-Marin E."/>
            <person name="Kohn T."/>
            <person name="Peeters S.H."/>
            <person name="Heuer A."/>
            <person name="Rast P."/>
            <person name="Oberbeckmann S."/>
            <person name="Bunk B."/>
            <person name="Jeske O."/>
            <person name="Meyerdierks A."/>
            <person name="Storesund J.E."/>
            <person name="Kallscheuer N."/>
            <person name="Luecker S."/>
            <person name="Lage O.M."/>
            <person name="Pohl T."/>
            <person name="Merkel B.J."/>
            <person name="Hornburger P."/>
            <person name="Mueller R.-W."/>
            <person name="Bruemmer F."/>
            <person name="Labrenz M."/>
            <person name="Spormann A.M."/>
            <person name="Op Den Camp H."/>
            <person name="Overmann J."/>
            <person name="Amann R."/>
            <person name="Jetten M.S.M."/>
            <person name="Mascher T."/>
            <person name="Medema M.H."/>
            <person name="Devos D.P."/>
            <person name="Kaster A.-K."/>
            <person name="Ovreas L."/>
            <person name="Rohde M."/>
            <person name="Galperin M.Y."/>
            <person name="Jogler C."/>
        </authorList>
    </citation>
    <scope>NUCLEOTIDE SEQUENCE [LARGE SCALE GENOMIC DNA]</scope>
    <source>
        <strain evidence="1 2">Pla144</strain>
    </source>
</reference>
<keyword evidence="2" id="KW-1185">Reference proteome</keyword>
<organism evidence="1 2">
    <name type="scientific">Bythopirellula polymerisocia</name>
    <dbReference type="NCBI Taxonomy" id="2528003"/>
    <lineage>
        <taxon>Bacteria</taxon>
        <taxon>Pseudomonadati</taxon>
        <taxon>Planctomycetota</taxon>
        <taxon>Planctomycetia</taxon>
        <taxon>Pirellulales</taxon>
        <taxon>Lacipirellulaceae</taxon>
        <taxon>Bythopirellula</taxon>
    </lineage>
</organism>
<dbReference type="EMBL" id="SJPS01000001">
    <property type="protein sequence ID" value="TWU30305.1"/>
    <property type="molecule type" value="Genomic_DNA"/>
</dbReference>
<comment type="caution">
    <text evidence="1">The sequence shown here is derived from an EMBL/GenBank/DDBJ whole genome shotgun (WGS) entry which is preliminary data.</text>
</comment>
<proteinExistence type="predicted"/>
<evidence type="ECO:0000313" key="1">
    <source>
        <dbReference type="EMBL" id="TWU30305.1"/>
    </source>
</evidence>
<protein>
    <submittedName>
        <fullName evidence="1">Uncharacterized protein</fullName>
    </submittedName>
</protein>
<gene>
    <name evidence="1" type="ORF">Pla144_10910</name>
</gene>
<accession>A0A5C6D2F2</accession>
<dbReference type="AlphaFoldDB" id="A0A5C6D2F2"/>
<evidence type="ECO:0000313" key="2">
    <source>
        <dbReference type="Proteomes" id="UP000318437"/>
    </source>
</evidence>
<sequence>MIVREARNGLAALIRRYLNEQLTAFEFDDALDEFHESSDDAVRFVADSVWYHYDDCDDHLVVLNK</sequence>